<proteinExistence type="predicted"/>
<dbReference type="EMBL" id="JAMXLR010000055">
    <property type="protein sequence ID" value="MCO6045319.1"/>
    <property type="molecule type" value="Genomic_DNA"/>
</dbReference>
<feature type="region of interest" description="Disordered" evidence="1">
    <location>
        <begin position="1"/>
        <end position="22"/>
    </location>
</feature>
<protein>
    <submittedName>
        <fullName evidence="3">Uncharacterized protein</fullName>
    </submittedName>
</protein>
<evidence type="ECO:0000256" key="2">
    <source>
        <dbReference type="SAM" id="Phobius"/>
    </source>
</evidence>
<dbReference type="Proteomes" id="UP001155241">
    <property type="component" value="Unassembled WGS sequence"/>
</dbReference>
<keyword evidence="2" id="KW-0812">Transmembrane</keyword>
<dbReference type="RefSeq" id="WP_252853435.1">
    <property type="nucleotide sequence ID" value="NZ_JAMXLR010000055.1"/>
</dbReference>
<evidence type="ECO:0000256" key="1">
    <source>
        <dbReference type="SAM" id="MobiDB-lite"/>
    </source>
</evidence>
<accession>A0A9X2FFG5</accession>
<evidence type="ECO:0000313" key="4">
    <source>
        <dbReference type="Proteomes" id="UP001155241"/>
    </source>
</evidence>
<gene>
    <name evidence="3" type="ORF">NG895_15515</name>
</gene>
<name>A0A9X2FFG5_9BACT</name>
<organism evidence="3 4">
    <name type="scientific">Aeoliella straminimaris</name>
    <dbReference type="NCBI Taxonomy" id="2954799"/>
    <lineage>
        <taxon>Bacteria</taxon>
        <taxon>Pseudomonadati</taxon>
        <taxon>Planctomycetota</taxon>
        <taxon>Planctomycetia</taxon>
        <taxon>Pirellulales</taxon>
        <taxon>Lacipirellulaceae</taxon>
        <taxon>Aeoliella</taxon>
    </lineage>
</organism>
<reference evidence="3" key="1">
    <citation type="submission" date="2022-06" db="EMBL/GenBank/DDBJ databases">
        <title>Aeoliella straminimaris, a novel planctomycete from sediments.</title>
        <authorList>
            <person name="Vitorino I.R."/>
            <person name="Lage O.M."/>
        </authorList>
    </citation>
    <scope>NUCLEOTIDE SEQUENCE</scope>
    <source>
        <strain evidence="3">ICT_H6.2</strain>
    </source>
</reference>
<evidence type="ECO:0000313" key="3">
    <source>
        <dbReference type="EMBL" id="MCO6045319.1"/>
    </source>
</evidence>
<keyword evidence="4" id="KW-1185">Reference proteome</keyword>
<keyword evidence="2" id="KW-1133">Transmembrane helix</keyword>
<keyword evidence="2" id="KW-0472">Membrane</keyword>
<feature type="region of interest" description="Disordered" evidence="1">
    <location>
        <begin position="196"/>
        <end position="239"/>
    </location>
</feature>
<comment type="caution">
    <text evidence="3">The sequence shown here is derived from an EMBL/GenBank/DDBJ whole genome shotgun (WGS) entry which is preliminary data.</text>
</comment>
<dbReference type="AlphaFoldDB" id="A0A9X2FFG5"/>
<sequence>MSSGGKKSDPQQPPPKAASSGAGPSLAIRIAASIALAFHVFVLFLYPLANGRSSETISSMAGWPGFRWYAEPLYLNHGHGFFGPDPGAGFLIEYDIRDSDGEVVKQGKFPDPDTIWPRLRYHRYKMLADQPASSGPNLNLILEGYARQLLRQYGGESVTVNYIAHDILRHYDWLGDAERNIEGRTLDDKSLYSTRAQVRQSRADVEAADAALKSGTEEAPSPDGENSAPPEEIFGGRPQ</sequence>
<feature type="transmembrane region" description="Helical" evidence="2">
    <location>
        <begin position="26"/>
        <end position="49"/>
    </location>
</feature>